<reference evidence="2 3" key="2">
    <citation type="journal article" date="2012" name="PLoS ONE">
        <title>An ancient pathway combining carbon dioxide fixation with the generation and utilization of a sodium ion gradient for ATP synthesis.</title>
        <authorList>
            <person name="Poehlein A."/>
            <person name="Schmidt S."/>
            <person name="Kaster A.K."/>
            <person name="Goenrich M."/>
            <person name="Vollmers J."/>
            <person name="Thurmer A."/>
            <person name="Bertsch J."/>
            <person name="Schuchmann K."/>
            <person name="Voigt B."/>
            <person name="Hecker M."/>
            <person name="Daniel R."/>
            <person name="Thauer R.K."/>
            <person name="Gottschalk G."/>
            <person name="Muller V."/>
        </authorList>
    </citation>
    <scope>NUCLEOTIDE SEQUENCE [LARGE SCALE GENOMIC DNA]</scope>
    <source>
        <strain evidence="3">ATCC 29683 / DSM 1030 / JCM 2381 / KCTC 1655 / WB1</strain>
    </source>
</reference>
<dbReference type="EMBL" id="CP002987">
    <property type="protein sequence ID" value="AFA48679.1"/>
    <property type="molecule type" value="Genomic_DNA"/>
</dbReference>
<protein>
    <submittedName>
        <fullName evidence="2">Putative cell surface protein</fullName>
    </submittedName>
</protein>
<evidence type="ECO:0000313" key="2">
    <source>
        <dbReference type="EMBL" id="AFA48679.1"/>
    </source>
</evidence>
<dbReference type="RefSeq" id="WP_014356279.1">
    <property type="nucleotide sequence ID" value="NC_016894.1"/>
</dbReference>
<dbReference type="OrthoDB" id="1195357at2"/>
<dbReference type="Proteomes" id="UP000007177">
    <property type="component" value="Chromosome"/>
</dbReference>
<dbReference type="KEGG" id="awo:Awo_c19000"/>
<name>H6LJB6_ACEWD</name>
<dbReference type="PANTHER" id="PTHR45661:SF3">
    <property type="entry name" value="IG-LIKE DOMAIN-CONTAINING PROTEIN"/>
    <property type="match status" value="1"/>
</dbReference>
<dbReference type="InterPro" id="IPR053139">
    <property type="entry name" value="Surface_bspA-like"/>
</dbReference>
<dbReference type="PANTHER" id="PTHR45661">
    <property type="entry name" value="SURFACE ANTIGEN"/>
    <property type="match status" value="1"/>
</dbReference>
<organism evidence="2 3">
    <name type="scientific">Acetobacterium woodii (strain ATCC 29683 / DSM 1030 / JCM 2381 / KCTC 1655 / WB1)</name>
    <dbReference type="NCBI Taxonomy" id="931626"/>
    <lineage>
        <taxon>Bacteria</taxon>
        <taxon>Bacillati</taxon>
        <taxon>Bacillota</taxon>
        <taxon>Clostridia</taxon>
        <taxon>Eubacteriales</taxon>
        <taxon>Eubacteriaceae</taxon>
        <taxon>Acetobacterium</taxon>
    </lineage>
</organism>
<dbReference type="SUPFAM" id="SSF52058">
    <property type="entry name" value="L domain-like"/>
    <property type="match status" value="1"/>
</dbReference>
<dbReference type="InterPro" id="IPR032675">
    <property type="entry name" value="LRR_dom_sf"/>
</dbReference>
<keyword evidence="3" id="KW-1185">Reference proteome</keyword>
<sequence>MEINNVTIRNISQKRYLLKNRYLPSAGDLDWPLFLTVVRVVKPKIKTDQELTEMTLLKRYSPAAAILVDEAGTIRYIYGETRFYLETKQSYSGVSVNNVLKLARNRLRRDLNISLHKAITKQVVVSSSDLSLKMNDQTMIVKLTILPLLKKNLIGQSDDLYLIVFEKKNNQINQQSMIAEEAFKQKEVTLELTAKTNELHSREMELAKINKDLDDAKIDFETVKSELETSRIKLRSVKENIFESETEHKKINENIKLSNQELQILTDKLTESRNELEKIKPIQEKSNQELTPIGHELKTIKSELLIANQELNERKEELEKLNQDFTKPTQDLNPTDYLKLTDDEVDFSTFGVDNYGSVILDEEQNFEKETTPLNQNLMPSTETKLANNVLVFKDALDFQEAASHGFRHDNDIISVRIPEGVEILKRSMFYKCSQLEEVIFPESLKHIEDFAFYGCEKLISAKLNQCFVLETIGTSAFEGCRSLKELVIPDSVVEIEEASFLGCQGLITVNFPGNSQLEIIGSHVFKDCVRLEKIALPDHLKHIGISCFYNCHNLTEILLPKELETVGEYAFWGCDSLIKISVINKKIQKQPGFNIGFPEGINL</sequence>
<dbReference type="HOGENOM" id="CLU_452460_0_0_9"/>
<gene>
    <name evidence="2" type="ordered locus">Awo_c19000</name>
</gene>
<proteinExistence type="predicted"/>
<reference evidence="3" key="1">
    <citation type="submission" date="2011-07" db="EMBL/GenBank/DDBJ databases">
        <title>Complete genome sequence of Acetobacterium woodii.</title>
        <authorList>
            <person name="Poehlein A."/>
            <person name="Schmidt S."/>
            <person name="Kaster A.-K."/>
            <person name="Goenrich M."/>
            <person name="Vollmers J."/>
            <person name="Thuermer A."/>
            <person name="Gottschalk G."/>
            <person name="Thauer R.K."/>
            <person name="Daniel R."/>
            <person name="Mueller V."/>
        </authorList>
    </citation>
    <scope>NUCLEOTIDE SEQUENCE [LARGE SCALE GENOMIC DNA]</scope>
    <source>
        <strain evidence="3">ATCC 29683 / DSM 1030 / JCM 2381 / KCTC 1655 / WB1</strain>
    </source>
</reference>
<dbReference type="Gene3D" id="3.80.10.10">
    <property type="entry name" value="Ribonuclease Inhibitor"/>
    <property type="match status" value="2"/>
</dbReference>
<feature type="coiled-coil region" evidence="1">
    <location>
        <begin position="206"/>
        <end position="324"/>
    </location>
</feature>
<accession>H6LJB6</accession>
<dbReference type="eggNOG" id="COG5185">
    <property type="taxonomic scope" value="Bacteria"/>
</dbReference>
<dbReference type="AlphaFoldDB" id="H6LJB6"/>
<keyword evidence="1" id="KW-0175">Coiled coil</keyword>
<dbReference type="STRING" id="931626.Awo_c19000"/>
<evidence type="ECO:0000313" key="3">
    <source>
        <dbReference type="Proteomes" id="UP000007177"/>
    </source>
</evidence>
<dbReference type="Pfam" id="PF13306">
    <property type="entry name" value="LRR_5"/>
    <property type="match status" value="1"/>
</dbReference>
<evidence type="ECO:0000256" key="1">
    <source>
        <dbReference type="SAM" id="Coils"/>
    </source>
</evidence>
<dbReference type="InterPro" id="IPR026906">
    <property type="entry name" value="LRR_5"/>
</dbReference>